<dbReference type="RefSeq" id="WP_179980387.1">
    <property type="nucleotide sequence ID" value="NZ_LT608333.1"/>
</dbReference>
<name>A0A212L5F6_9BACT</name>
<dbReference type="EMBL" id="FMJC01000002">
    <property type="protein sequence ID" value="SCM72812.1"/>
    <property type="molecule type" value="Genomic_DNA"/>
</dbReference>
<evidence type="ECO:0000313" key="1">
    <source>
        <dbReference type="EMBL" id="SCM72812.1"/>
    </source>
</evidence>
<protein>
    <submittedName>
        <fullName evidence="1">Uncharacterized protein</fullName>
    </submittedName>
</protein>
<accession>A0A212L5F6</accession>
<proteinExistence type="predicted"/>
<organism evidence="1">
    <name type="scientific">uncultured Desulfovibrio sp</name>
    <dbReference type="NCBI Taxonomy" id="167968"/>
    <lineage>
        <taxon>Bacteria</taxon>
        <taxon>Pseudomonadati</taxon>
        <taxon>Thermodesulfobacteriota</taxon>
        <taxon>Desulfovibrionia</taxon>
        <taxon>Desulfovibrionales</taxon>
        <taxon>Desulfovibrionaceae</taxon>
        <taxon>Desulfovibrio</taxon>
        <taxon>environmental samples</taxon>
    </lineage>
</organism>
<sequence length="74" mass="7787">MMYFEPMSGLAVVVQNTPPDTSDVISYPPSVINDGTAAADQLLSAESAQSFMQMQFRMSAANILGLGAVTSGWA</sequence>
<gene>
    <name evidence="1" type="ORF">KL86DES1_20853</name>
</gene>
<dbReference type="AlphaFoldDB" id="A0A212L5F6"/>
<reference evidence="1" key="1">
    <citation type="submission" date="2016-08" db="EMBL/GenBank/DDBJ databases">
        <authorList>
            <person name="Seilhamer J.J."/>
        </authorList>
    </citation>
    <scope>NUCLEOTIDE SEQUENCE</scope>
    <source>
        <strain evidence="1">86-1</strain>
    </source>
</reference>